<dbReference type="OrthoDB" id="6402258at2"/>
<keyword evidence="4" id="KW-1185">Reference proteome</keyword>
<evidence type="ECO:0000313" key="4">
    <source>
        <dbReference type="Proteomes" id="UP000240739"/>
    </source>
</evidence>
<feature type="compositionally biased region" description="Pro residues" evidence="1">
    <location>
        <begin position="305"/>
        <end position="325"/>
    </location>
</feature>
<accession>A0A2T4UF22</accession>
<dbReference type="InterPro" id="IPR011042">
    <property type="entry name" value="6-blade_b-propeller_TolB-like"/>
</dbReference>
<organism evidence="3 4">
    <name type="scientific">Paraconexibacter algicola</name>
    <dbReference type="NCBI Taxonomy" id="2133960"/>
    <lineage>
        <taxon>Bacteria</taxon>
        <taxon>Bacillati</taxon>
        <taxon>Actinomycetota</taxon>
        <taxon>Thermoleophilia</taxon>
        <taxon>Solirubrobacterales</taxon>
        <taxon>Paraconexibacteraceae</taxon>
        <taxon>Paraconexibacter</taxon>
    </lineage>
</organism>
<feature type="chain" id="PRO_5015685514" evidence="2">
    <location>
        <begin position="29"/>
        <end position="504"/>
    </location>
</feature>
<dbReference type="EMBL" id="PYYB01000002">
    <property type="protein sequence ID" value="PTL56393.1"/>
    <property type="molecule type" value="Genomic_DNA"/>
</dbReference>
<keyword evidence="2" id="KW-0732">Signal</keyword>
<dbReference type="AlphaFoldDB" id="A0A2T4UF22"/>
<dbReference type="Gene3D" id="2.120.10.30">
    <property type="entry name" value="TolB, C-terminal domain"/>
    <property type="match status" value="1"/>
</dbReference>
<comment type="caution">
    <text evidence="3">The sequence shown here is derived from an EMBL/GenBank/DDBJ whole genome shotgun (WGS) entry which is preliminary data.</text>
</comment>
<evidence type="ECO:0000256" key="2">
    <source>
        <dbReference type="SAM" id="SignalP"/>
    </source>
</evidence>
<dbReference type="SUPFAM" id="SSF63829">
    <property type="entry name" value="Calcium-dependent phosphotriesterase"/>
    <property type="match status" value="1"/>
</dbReference>
<sequence length="504" mass="53286">MKGHRRKLTGAALTAAALALGVAGSAHAAPYPPQALGVDTEGNAYAGLDGVVKVLSPSGALLRQWGSSGDAPGQISGGIAAISVDPQNRVWTLDGANRVQEFTRDGVYQRGFTLSPCTEPAETWSRGGLDVSSAYVFATSVCSDEVVRLDKATLAGRRSVTLDNPDGISYNQYASCGYRVAVAGHGSKEVTLYDTDLDRVGSRVIGGRVPDVYLDDFGVVFASDIDSHTVRLIGCDGVEFRTLGGFGSAPGKLDNALAIDVFGQYGGDLAGNVFVGEYSNARVQRWSSGGYTFYATPLDTTSTPGPTPTPTPDPTPTPTPTPTPDPGTGAGRPVGVTIEFHAAYVNSRDVELRISPPAGATSVLISNDGGFDFAEQRPIAADQRYAWRLPVSGLAERLPRTVYVRFPGSANPTQTYTDDIVLDTTAPAVRTVSLRGTTLRVSARDAVSGVGFVQVATGTTARSRRLTARYGKAVKVSRKLGRRPYVRVVDRAGNAGRWVRVRRR</sequence>
<name>A0A2T4UF22_9ACTN</name>
<protein>
    <submittedName>
        <fullName evidence="3">Uncharacterized protein</fullName>
    </submittedName>
</protein>
<reference evidence="3 4" key="1">
    <citation type="submission" date="2018-03" db="EMBL/GenBank/DDBJ databases">
        <title>Aquarubrobacter algicola gen. nov., sp. nov., a novel actinobacterium isolated from shallow eutrophic lake during the end of cyanobacterial harmful algal blooms.</title>
        <authorList>
            <person name="Chun S.J."/>
        </authorList>
    </citation>
    <scope>NUCLEOTIDE SEQUENCE [LARGE SCALE GENOMIC DNA]</scope>
    <source>
        <strain evidence="3 4">Seoho-28</strain>
    </source>
</reference>
<feature type="signal peptide" evidence="2">
    <location>
        <begin position="1"/>
        <end position="28"/>
    </location>
</feature>
<proteinExistence type="predicted"/>
<dbReference type="RefSeq" id="WP_107570112.1">
    <property type="nucleotide sequence ID" value="NZ_PYYB01000002.1"/>
</dbReference>
<gene>
    <name evidence="3" type="ORF">C7Y72_15635</name>
</gene>
<evidence type="ECO:0000313" key="3">
    <source>
        <dbReference type="EMBL" id="PTL56393.1"/>
    </source>
</evidence>
<dbReference type="Proteomes" id="UP000240739">
    <property type="component" value="Unassembled WGS sequence"/>
</dbReference>
<evidence type="ECO:0000256" key="1">
    <source>
        <dbReference type="SAM" id="MobiDB-lite"/>
    </source>
</evidence>
<feature type="region of interest" description="Disordered" evidence="1">
    <location>
        <begin position="297"/>
        <end position="332"/>
    </location>
</feature>